<accession>A0AAU0PXX4</accession>
<feature type="domain" description="Pyridine nucleotide-disulphide oxidoreductase dimerisation" evidence="13">
    <location>
        <begin position="394"/>
        <end position="505"/>
    </location>
</feature>
<evidence type="ECO:0000256" key="7">
    <source>
        <dbReference type="ARBA" id="ARBA00023284"/>
    </source>
</evidence>
<sequence length="513" mass="55532">MAATSTAERNNPVIPQPVHNGPEAPTRHYDLMIIGTGSGNMIPGPEFGDKRIAIVEKGTFGGTCLNVGCIPTKMYVYAADIAEAAREAERYGVHAHVDGVDWPAIVRRVFERRIDPIARGGEEYRRGDENPTVDVYDQFARFIGPRTLATGQGDQPVTITADRIIVAAGSRPFIPSVVTDSDVPYHTNEDILRIPDLPSSMIILGGGVIAAEFAHVFSALGVDVTVINRSRHLLKRFEADISERFTEIASERWTTYLGRTVTKAERKTENTEGVTLTLDDGTTVSAEALLVAMGRTPNGDLLNVTEAGMDLDNGGRIVVNEYGETTAPGVWALGDVSSPYQLKHVANHEAKVVKHNVLLDMGLLESPEDTRAGMGEIATSGPDAGKQAFHHAFVPAGVFTHPQIATVGMTEEEARNWADKNNTTVAVKMQNYGDVAYGWAMEDTTGFVKLIADTTSNQLLGAHIIGPQATTLIHQFITMMEQKLTVPKVAEGQYWIHPALSEVNENALLGLGL</sequence>
<keyword evidence="4 11" id="KW-0560">Oxidoreductase</keyword>
<gene>
    <name evidence="15" type="primary">mtr</name>
    <name evidence="15" type="ORF">Q0N40_06100</name>
</gene>
<feature type="binding site" evidence="9">
    <location>
        <position position="73"/>
    </location>
    <ligand>
        <name>FAD</name>
        <dbReference type="ChEBI" id="CHEBI:57692"/>
    </ligand>
</feature>
<dbReference type="EMBL" id="CP137757">
    <property type="protein sequence ID" value="WPF24141.1"/>
    <property type="molecule type" value="Genomic_DNA"/>
</dbReference>
<evidence type="ECO:0000256" key="8">
    <source>
        <dbReference type="PIRSR" id="PIRSR000350-2"/>
    </source>
</evidence>
<keyword evidence="9" id="KW-0547">Nucleotide-binding</keyword>
<evidence type="ECO:0000256" key="5">
    <source>
        <dbReference type="ARBA" id="ARBA00023027"/>
    </source>
</evidence>
<dbReference type="PRINTS" id="PR00368">
    <property type="entry name" value="FADPNR"/>
</dbReference>
<evidence type="ECO:0000256" key="3">
    <source>
        <dbReference type="ARBA" id="ARBA00022827"/>
    </source>
</evidence>
<dbReference type="InterPro" id="IPR004099">
    <property type="entry name" value="Pyr_nucl-diS_OxRdtase_dimer"/>
</dbReference>
<evidence type="ECO:0000256" key="2">
    <source>
        <dbReference type="ARBA" id="ARBA00022630"/>
    </source>
</evidence>
<dbReference type="Pfam" id="PF02852">
    <property type="entry name" value="Pyr_redox_dim"/>
    <property type="match status" value="1"/>
</dbReference>
<keyword evidence="16" id="KW-1185">Reference proteome</keyword>
<dbReference type="InterPro" id="IPR023753">
    <property type="entry name" value="FAD/NAD-binding_dom"/>
</dbReference>
<dbReference type="Gene3D" id="3.30.390.30">
    <property type="match status" value="1"/>
</dbReference>
<feature type="domain" description="FAD/NAD(P)-binding" evidence="14">
    <location>
        <begin position="29"/>
        <end position="349"/>
    </location>
</feature>
<dbReference type="Pfam" id="PF07992">
    <property type="entry name" value="Pyr_redox_2"/>
    <property type="match status" value="1"/>
</dbReference>
<dbReference type="InterPro" id="IPR012999">
    <property type="entry name" value="Pyr_OxRdtase_I_AS"/>
</dbReference>
<evidence type="ECO:0000259" key="13">
    <source>
        <dbReference type="Pfam" id="PF02852"/>
    </source>
</evidence>
<dbReference type="InterPro" id="IPR017817">
    <property type="entry name" value="Mycothione_reductase"/>
</dbReference>
<dbReference type="PANTHER" id="PTHR22912">
    <property type="entry name" value="DISULFIDE OXIDOREDUCTASE"/>
    <property type="match status" value="1"/>
</dbReference>
<evidence type="ECO:0000256" key="11">
    <source>
        <dbReference type="RuleBase" id="RU003691"/>
    </source>
</evidence>
<evidence type="ECO:0000313" key="16">
    <source>
        <dbReference type="Proteomes" id="UP001174314"/>
    </source>
</evidence>
<dbReference type="InterPro" id="IPR016156">
    <property type="entry name" value="FAD/NAD-linked_Rdtase_dimer_sf"/>
</dbReference>
<feature type="binding site" evidence="9">
    <location>
        <position position="294"/>
    </location>
    <ligand>
        <name>NAD(+)</name>
        <dbReference type="ChEBI" id="CHEBI:57540"/>
    </ligand>
</feature>
<dbReference type="PRINTS" id="PR00411">
    <property type="entry name" value="PNDRDTASEI"/>
</dbReference>
<reference evidence="15 16" key="1">
    <citation type="submission" date="2023-10" db="EMBL/GenBank/DDBJ databases">
        <title>complete genome sequence of Corynebacterium pseudokroppenstedtii P15-C1.</title>
        <authorList>
            <person name="Bruggemann H."/>
            <person name="Poehlein A."/>
        </authorList>
    </citation>
    <scope>NUCLEOTIDE SEQUENCE [LARGE SCALE GENOMIC DNA]</scope>
    <source>
        <strain evidence="15 16">P15_C1</strain>
    </source>
</reference>
<proteinExistence type="inferred from homology"/>
<evidence type="ECO:0000256" key="9">
    <source>
        <dbReference type="PIRSR" id="PIRSR000350-3"/>
    </source>
</evidence>
<feature type="active site" description="Proton acceptor" evidence="8">
    <location>
        <position position="497"/>
    </location>
</feature>
<dbReference type="Gene3D" id="3.50.50.60">
    <property type="entry name" value="FAD/NAD(P)-binding domain"/>
    <property type="match status" value="2"/>
</dbReference>
<feature type="binding site" evidence="9">
    <location>
        <position position="335"/>
    </location>
    <ligand>
        <name>FAD</name>
        <dbReference type="ChEBI" id="CHEBI:57692"/>
    </ligand>
</feature>
<keyword evidence="5 9" id="KW-0520">NAD</keyword>
<dbReference type="PANTHER" id="PTHR22912:SF217">
    <property type="entry name" value="DIHYDROLIPOYL DEHYDROGENASE"/>
    <property type="match status" value="1"/>
</dbReference>
<protein>
    <submittedName>
        <fullName evidence="15">Mycothione reductase</fullName>
        <ecNumber evidence="15">1.8.1.15</ecNumber>
    </submittedName>
</protein>
<keyword evidence="3 9" id="KW-0274">FAD</keyword>
<dbReference type="PROSITE" id="PS00076">
    <property type="entry name" value="PYRIDINE_REDOX_1"/>
    <property type="match status" value="1"/>
</dbReference>
<feature type="disulfide bond" description="Redox-active" evidence="10">
    <location>
        <begin position="64"/>
        <end position="69"/>
    </location>
</feature>
<evidence type="ECO:0000256" key="10">
    <source>
        <dbReference type="PIRSR" id="PIRSR000350-4"/>
    </source>
</evidence>
<name>A0AAU0PXX4_9CORY</name>
<dbReference type="InterPro" id="IPR001100">
    <property type="entry name" value="Pyr_nuc-diS_OxRdtase"/>
</dbReference>
<dbReference type="NCBIfam" id="TIGR03452">
    <property type="entry name" value="mycothione_red"/>
    <property type="match status" value="1"/>
</dbReference>
<keyword evidence="7 11" id="KW-0676">Redox-active center</keyword>
<dbReference type="PIRSF" id="PIRSF000350">
    <property type="entry name" value="Mercury_reductase_MerA"/>
    <property type="match status" value="1"/>
</dbReference>
<dbReference type="RefSeq" id="WP_269091348.1">
    <property type="nucleotide sequence ID" value="NZ_CP137757.1"/>
</dbReference>
<comment type="cofactor">
    <cofactor evidence="9">
        <name>FAD</name>
        <dbReference type="ChEBI" id="CHEBI:57692"/>
    </cofactor>
    <text evidence="9">Binds 1 FAD per subunit.</text>
</comment>
<comment type="similarity">
    <text evidence="1 11">Belongs to the class-I pyridine nucleotide-disulfide oxidoreductase family.</text>
</comment>
<dbReference type="NCBIfam" id="NF005884">
    <property type="entry name" value="PRK07846.1"/>
    <property type="match status" value="1"/>
</dbReference>
<dbReference type="GO" id="GO:0004148">
    <property type="term" value="F:dihydrolipoyl dehydrogenase (NADH) activity"/>
    <property type="evidence" value="ECO:0007669"/>
    <property type="project" value="TreeGrafter"/>
</dbReference>
<dbReference type="KEGG" id="cpsk:Q0N40_06100"/>
<dbReference type="GO" id="GO:0006103">
    <property type="term" value="P:2-oxoglutarate metabolic process"/>
    <property type="evidence" value="ECO:0007669"/>
    <property type="project" value="TreeGrafter"/>
</dbReference>
<evidence type="ECO:0000256" key="6">
    <source>
        <dbReference type="ARBA" id="ARBA00023157"/>
    </source>
</evidence>
<evidence type="ECO:0000259" key="14">
    <source>
        <dbReference type="Pfam" id="PF07992"/>
    </source>
</evidence>
<dbReference type="InterPro" id="IPR036188">
    <property type="entry name" value="FAD/NAD-bd_sf"/>
</dbReference>
<keyword evidence="6" id="KW-1015">Disulfide bond</keyword>
<evidence type="ECO:0000256" key="1">
    <source>
        <dbReference type="ARBA" id="ARBA00007532"/>
    </source>
</evidence>
<dbReference type="GO" id="GO:0050660">
    <property type="term" value="F:flavin adenine dinucleotide binding"/>
    <property type="evidence" value="ECO:0007669"/>
    <property type="project" value="TreeGrafter"/>
</dbReference>
<evidence type="ECO:0000313" key="15">
    <source>
        <dbReference type="EMBL" id="WPF24141.1"/>
    </source>
</evidence>
<dbReference type="AlphaFoldDB" id="A0AAU0PXX4"/>
<feature type="region of interest" description="Disordered" evidence="12">
    <location>
        <begin position="1"/>
        <end position="25"/>
    </location>
</feature>
<evidence type="ECO:0000256" key="12">
    <source>
        <dbReference type="SAM" id="MobiDB-lite"/>
    </source>
</evidence>
<feature type="binding site" evidence="9">
    <location>
        <begin position="205"/>
        <end position="212"/>
    </location>
    <ligand>
        <name>NAD(+)</name>
        <dbReference type="ChEBI" id="CHEBI:57540"/>
    </ligand>
</feature>
<evidence type="ECO:0000256" key="4">
    <source>
        <dbReference type="ARBA" id="ARBA00023002"/>
    </source>
</evidence>
<dbReference type="SUPFAM" id="SSF55424">
    <property type="entry name" value="FAD/NAD-linked reductases, dimerisation (C-terminal) domain"/>
    <property type="match status" value="1"/>
</dbReference>
<dbReference type="Proteomes" id="UP001174314">
    <property type="component" value="Chromosome"/>
</dbReference>
<organism evidence="15 16">
    <name type="scientific">Corynebacterium pseudokroppenstedtii</name>
    <dbReference type="NCBI Taxonomy" id="2804917"/>
    <lineage>
        <taxon>Bacteria</taxon>
        <taxon>Bacillati</taxon>
        <taxon>Actinomycetota</taxon>
        <taxon>Actinomycetes</taxon>
        <taxon>Mycobacteriales</taxon>
        <taxon>Corynebacteriaceae</taxon>
        <taxon>Corynebacterium</taxon>
    </lineage>
</organism>
<dbReference type="SUPFAM" id="SSF51905">
    <property type="entry name" value="FAD/NAD(P)-binding domain"/>
    <property type="match status" value="1"/>
</dbReference>
<dbReference type="GO" id="GO:0050627">
    <property type="term" value="F:mycothione reductase [NAD(P)H] activity"/>
    <property type="evidence" value="ECO:0007669"/>
    <property type="project" value="UniProtKB-EC"/>
</dbReference>
<dbReference type="InterPro" id="IPR050151">
    <property type="entry name" value="Class-I_Pyr_Nuc-Dis_Oxidored"/>
</dbReference>
<keyword evidence="2 11" id="KW-0285">Flavoprotein</keyword>
<dbReference type="EC" id="1.8.1.15" evidence="15"/>